<dbReference type="GO" id="GO:0004553">
    <property type="term" value="F:hydrolase activity, hydrolyzing O-glycosyl compounds"/>
    <property type="evidence" value="ECO:0007669"/>
    <property type="project" value="TreeGrafter"/>
</dbReference>
<dbReference type="AlphaFoldDB" id="A0A848AU41"/>
<dbReference type="RefSeq" id="WP_168961218.1">
    <property type="nucleotide sequence ID" value="NZ_JABAEW010000001.1"/>
</dbReference>
<organism evidence="2 3">
    <name type="scientific">Victivallis vadensis</name>
    <dbReference type="NCBI Taxonomy" id="172901"/>
    <lineage>
        <taxon>Bacteria</taxon>
        <taxon>Pseudomonadati</taxon>
        <taxon>Lentisphaerota</taxon>
        <taxon>Lentisphaeria</taxon>
        <taxon>Victivallales</taxon>
        <taxon>Victivallaceae</taxon>
        <taxon>Victivallis</taxon>
    </lineage>
</organism>
<dbReference type="SUPFAM" id="SSF51445">
    <property type="entry name" value="(Trans)glycosidases"/>
    <property type="match status" value="1"/>
</dbReference>
<sequence length="817" mass="92961">MNHIQILSIFLFVWITFTMRGQSVETGLEWRFGIPKYLSGWEIRDSNQIKFTSKSVSFISGRDSSFVSPKLEVLAARFMICEIVMQSDRQTVGELFFAGPDAEFSQKNSLAFQVESSTVPRTYRIDCSRHPLWTGNIVRLRLDPAVSADIGMQVQSIRLLPAKTEQLSADYVGMPSAEQQDDTSFRQPTLIGVPQDSPEFFTKFHNQLSNNTPISDLKPRTTREIPDGNIFGVAICGSDFFTNTPETKGALWSSYWLNDGEKLANTHNTVFSSAMHYSENAKEWCMVELKQQEQISRIILRPRNRDLDGFPIDLHILCSSDGQNWNQITELKEIYTLPKEQEYFSFDFQPQPTRFVKVVATRLRAEGKQRYYFQLRELEVFGKDGVNYALADQGGVASAGNPLGSGMFDYQEYYGNIFDSGAQWVFVSNESFLSRYKSGQSPCTYAERSNAEYLQKNGTKLLYRFFTLPSFAEYRAEPERIRREYAEAVTAIVKTLQGKVSIWSLANEQNFYGDSILPSELAEFRNYYVDLVGTAAERIRQIDPRTPIEIETALFDYGWTEEVLKAGLADKIDLIGVHVYKELRGCDTFPEAAGAISQNGKRLYTGPYSNYEDQIAALRKLIEKYNPKIGITVSETGINTGDNPEGGSYYVSEKSQAKFLARLYVYHLFHRIGPTCWWSFDPVKTGEFQWGLLTPTGKRKAAWYALRNVASIFDNSCHLNSEIKLQLEGKVEAFQSCILQNATGEFLIPFWSAVKMRDSNTGKAVDLIISGLELKYMEAIDMLSGSVHPLHFEQQGKEYRLKGIIVRDYPVVLRLIR</sequence>
<protein>
    <recommendedName>
        <fullName evidence="1">F5/8 type C domain-containing protein</fullName>
    </recommendedName>
</protein>
<dbReference type="Pfam" id="PF00754">
    <property type="entry name" value="F5_F8_type_C"/>
    <property type="match status" value="1"/>
</dbReference>
<gene>
    <name evidence="2" type="ORF">HF882_00880</name>
</gene>
<dbReference type="PROSITE" id="PS50022">
    <property type="entry name" value="FA58C_3"/>
    <property type="match status" value="1"/>
</dbReference>
<dbReference type="Gene3D" id="3.20.20.80">
    <property type="entry name" value="Glycosidases"/>
    <property type="match status" value="1"/>
</dbReference>
<dbReference type="PANTHER" id="PTHR12631">
    <property type="entry name" value="ALPHA-L-IDURONIDASE"/>
    <property type="match status" value="1"/>
</dbReference>
<dbReference type="EMBL" id="JABAEW010000001">
    <property type="protein sequence ID" value="NMD85130.1"/>
    <property type="molecule type" value="Genomic_DNA"/>
</dbReference>
<proteinExistence type="predicted"/>
<feature type="domain" description="F5/8 type C" evidence="1">
    <location>
        <begin position="228"/>
        <end position="383"/>
    </location>
</feature>
<name>A0A848AU41_9BACT</name>
<dbReference type="Gene3D" id="2.60.120.260">
    <property type="entry name" value="Galactose-binding domain-like"/>
    <property type="match status" value="1"/>
</dbReference>
<dbReference type="InterPro" id="IPR017853">
    <property type="entry name" value="GH"/>
</dbReference>
<accession>A0A848AU41</accession>
<dbReference type="InterPro" id="IPR051923">
    <property type="entry name" value="Glycosyl_Hydrolase_39"/>
</dbReference>
<reference evidence="2 3" key="1">
    <citation type="submission" date="2020-04" db="EMBL/GenBank/DDBJ databases">
        <authorList>
            <person name="Hitch T.C.A."/>
            <person name="Wylensek D."/>
            <person name="Clavel T."/>
        </authorList>
    </citation>
    <scope>NUCLEOTIDE SEQUENCE [LARGE SCALE GENOMIC DNA]</scope>
    <source>
        <strain evidence="2 3">COR2-253-APC-1A</strain>
    </source>
</reference>
<dbReference type="PANTHER" id="PTHR12631:SF10">
    <property type="entry name" value="BETA-XYLOSIDASE-LIKE PROTEIN-RELATED"/>
    <property type="match status" value="1"/>
</dbReference>
<dbReference type="Proteomes" id="UP000576225">
    <property type="component" value="Unassembled WGS sequence"/>
</dbReference>
<dbReference type="SUPFAM" id="SSF49785">
    <property type="entry name" value="Galactose-binding domain-like"/>
    <property type="match status" value="1"/>
</dbReference>
<comment type="caution">
    <text evidence="2">The sequence shown here is derived from an EMBL/GenBank/DDBJ whole genome shotgun (WGS) entry which is preliminary data.</text>
</comment>
<evidence type="ECO:0000313" key="3">
    <source>
        <dbReference type="Proteomes" id="UP000576225"/>
    </source>
</evidence>
<evidence type="ECO:0000259" key="1">
    <source>
        <dbReference type="PROSITE" id="PS50022"/>
    </source>
</evidence>
<dbReference type="InterPro" id="IPR008979">
    <property type="entry name" value="Galactose-bd-like_sf"/>
</dbReference>
<evidence type="ECO:0000313" key="2">
    <source>
        <dbReference type="EMBL" id="NMD85130.1"/>
    </source>
</evidence>
<dbReference type="InterPro" id="IPR000421">
    <property type="entry name" value="FA58C"/>
</dbReference>